<evidence type="ECO:0000256" key="1">
    <source>
        <dbReference type="SAM" id="MobiDB-lite"/>
    </source>
</evidence>
<organism evidence="2 3">
    <name type="scientific">Antricoccus suffuscus</name>
    <dbReference type="NCBI Taxonomy" id="1629062"/>
    <lineage>
        <taxon>Bacteria</taxon>
        <taxon>Bacillati</taxon>
        <taxon>Actinomycetota</taxon>
        <taxon>Actinomycetes</taxon>
        <taxon>Geodermatophilales</taxon>
        <taxon>Antricoccaceae</taxon>
        <taxon>Antricoccus</taxon>
    </lineage>
</organism>
<dbReference type="CDD" id="cd06558">
    <property type="entry name" value="crotonase-like"/>
    <property type="match status" value="1"/>
</dbReference>
<protein>
    <submittedName>
        <fullName evidence="2">Enoyl-CoA hydratase/carnithine racemase</fullName>
    </submittedName>
</protein>
<accession>A0A2T0ZWW6</accession>
<comment type="caution">
    <text evidence="2">The sequence shown here is derived from an EMBL/GenBank/DDBJ whole genome shotgun (WGS) entry which is preliminary data.</text>
</comment>
<dbReference type="AlphaFoldDB" id="A0A2T0ZWW6"/>
<dbReference type="Pfam" id="PF00378">
    <property type="entry name" value="ECH_1"/>
    <property type="match status" value="1"/>
</dbReference>
<evidence type="ECO:0000313" key="3">
    <source>
        <dbReference type="Proteomes" id="UP000237752"/>
    </source>
</evidence>
<sequence length="243" mass="25400">MLNRGATRNALSGALVDGLLIALHEAEIDGVRLVVLRSCTRVFSSGFDLGSLEHENDASLLLRFARIGLLLEQISRAPFFTVAVMEGAAVGAGADVALACDHRIGTPHASFRFPGAGFGVVLGTLRLTGLVGESEALRLVSTNATLPCAEAAGLGVVRMVPNNSDIEALVTELQTGIEALSADTARDLCEAARHLDYARALADLVRSIAGRPGIKDRIAAFAASARPQPPKPDDVPTAPKPTF</sequence>
<name>A0A2T0ZWW6_9ACTN</name>
<proteinExistence type="predicted"/>
<dbReference type="EMBL" id="PVUE01000013">
    <property type="protein sequence ID" value="PRZ40849.1"/>
    <property type="molecule type" value="Genomic_DNA"/>
</dbReference>
<dbReference type="Gene3D" id="3.90.226.10">
    <property type="entry name" value="2-enoyl-CoA Hydratase, Chain A, domain 1"/>
    <property type="match status" value="1"/>
</dbReference>
<dbReference type="PANTHER" id="PTHR11941:SF54">
    <property type="entry name" value="ENOYL-COA HYDRATASE, MITOCHONDRIAL"/>
    <property type="match status" value="1"/>
</dbReference>
<gene>
    <name evidence="2" type="ORF">CLV47_11314</name>
</gene>
<dbReference type="InterPro" id="IPR029045">
    <property type="entry name" value="ClpP/crotonase-like_dom_sf"/>
</dbReference>
<dbReference type="PANTHER" id="PTHR11941">
    <property type="entry name" value="ENOYL-COA HYDRATASE-RELATED"/>
    <property type="match status" value="1"/>
</dbReference>
<dbReference type="InterPro" id="IPR001753">
    <property type="entry name" value="Enoyl-CoA_hydra/iso"/>
</dbReference>
<dbReference type="Proteomes" id="UP000237752">
    <property type="component" value="Unassembled WGS sequence"/>
</dbReference>
<dbReference type="GO" id="GO:0006635">
    <property type="term" value="P:fatty acid beta-oxidation"/>
    <property type="evidence" value="ECO:0007669"/>
    <property type="project" value="TreeGrafter"/>
</dbReference>
<dbReference type="SUPFAM" id="SSF52096">
    <property type="entry name" value="ClpP/crotonase"/>
    <property type="match status" value="1"/>
</dbReference>
<dbReference type="GO" id="GO:0003824">
    <property type="term" value="F:catalytic activity"/>
    <property type="evidence" value="ECO:0007669"/>
    <property type="project" value="UniProtKB-ARBA"/>
</dbReference>
<reference evidence="2 3" key="1">
    <citation type="submission" date="2018-03" db="EMBL/GenBank/DDBJ databases">
        <title>Genomic Encyclopedia of Archaeal and Bacterial Type Strains, Phase II (KMG-II): from individual species to whole genera.</title>
        <authorList>
            <person name="Goeker M."/>
        </authorList>
    </citation>
    <scope>NUCLEOTIDE SEQUENCE [LARGE SCALE GENOMIC DNA]</scope>
    <source>
        <strain evidence="2 3">DSM 100065</strain>
    </source>
</reference>
<feature type="region of interest" description="Disordered" evidence="1">
    <location>
        <begin position="222"/>
        <end position="243"/>
    </location>
</feature>
<keyword evidence="3" id="KW-1185">Reference proteome</keyword>
<evidence type="ECO:0000313" key="2">
    <source>
        <dbReference type="EMBL" id="PRZ40849.1"/>
    </source>
</evidence>